<organism evidence="1">
    <name type="scientific">marine sediment metagenome</name>
    <dbReference type="NCBI Taxonomy" id="412755"/>
    <lineage>
        <taxon>unclassified sequences</taxon>
        <taxon>metagenomes</taxon>
        <taxon>ecological metagenomes</taxon>
    </lineage>
</organism>
<dbReference type="AlphaFoldDB" id="A0A0F9LAE2"/>
<feature type="non-terminal residue" evidence="1">
    <location>
        <position position="135"/>
    </location>
</feature>
<name>A0A0F9LAE2_9ZZZZ</name>
<dbReference type="EMBL" id="LAZR01006475">
    <property type="protein sequence ID" value="KKM91874.1"/>
    <property type="molecule type" value="Genomic_DNA"/>
</dbReference>
<proteinExistence type="predicted"/>
<accession>A0A0F9LAE2</accession>
<comment type="caution">
    <text evidence="1">The sequence shown here is derived from an EMBL/GenBank/DDBJ whole genome shotgun (WGS) entry which is preliminary data.</text>
</comment>
<reference evidence="1" key="1">
    <citation type="journal article" date="2015" name="Nature">
        <title>Complex archaea that bridge the gap between prokaryotes and eukaryotes.</title>
        <authorList>
            <person name="Spang A."/>
            <person name="Saw J.H."/>
            <person name="Jorgensen S.L."/>
            <person name="Zaremba-Niedzwiedzka K."/>
            <person name="Martijn J."/>
            <person name="Lind A.E."/>
            <person name="van Eijk R."/>
            <person name="Schleper C."/>
            <person name="Guy L."/>
            <person name="Ettema T.J."/>
        </authorList>
    </citation>
    <scope>NUCLEOTIDE SEQUENCE</scope>
</reference>
<protein>
    <submittedName>
        <fullName evidence="1">Uncharacterized protein</fullName>
    </submittedName>
</protein>
<gene>
    <name evidence="1" type="ORF">LCGC14_1224160</name>
</gene>
<sequence>MLGKIRGYAYKREFKPTNLTSLIINNRSVKGVLKKDILALNEEIHRDSVSPQGESLPKKEQSIIENKILEELIQVNKNISTIKDIQTKMQKCKLCGKNASELRAFYYNAFVCEACYEILDKPIPDHPQRLELRKK</sequence>
<evidence type="ECO:0000313" key="1">
    <source>
        <dbReference type="EMBL" id="KKM91874.1"/>
    </source>
</evidence>